<feature type="non-terminal residue" evidence="11">
    <location>
        <position position="898"/>
    </location>
</feature>
<evidence type="ECO:0000259" key="10">
    <source>
        <dbReference type="Pfam" id="PF05922"/>
    </source>
</evidence>
<sequence length="898" mass="93279">MHVKPLLIAIALGLGTVAGGVDAVVPDRSAPIVREGELPLWLIQFEEPAAASFRGFPAGSGRPALAPTSREVTGERKYDASSQAARAYVGYLEDLRRVRLAEFSERLGRQLRPVYTYEHAINGVALHLSAEEAERVRHLPGVRNISPNFVRYPQTDRGPQWINADDIWNGTITGVGSHRGAGQIIGVIDTGINRTHVAFGAGGITNPRGAGNYLGYCINTPSACNNKVIGLYDFVANTTNGRADPVDSDGHGTHTAATSGGRSFQPSTVTYSGVAPFANLVIYKACPGRSCDGAALVASIDQAVADGVDVINYSIGGGPIDPWFAVGNPAVDDTEAFLAAREAGIVVAAAAGNDGPDPGTHGNPANSPWVLGVAAATHDRNGVAQADRLASFSGRGPVIPLGVIKPDVTAPGVSIISAGLGSTNAIATMSGTSMATPHVAGAAALLKSAKPTWTDDQIMSALVLTARSSIKVIGPILGTPHEQGAGMIDVALAAQAGLYLEVEDGAFRAAAANPFTGGAEQLNLPSLGHGACFRTCVLTRKFYRMPGAAASSYSISVSGLPAGASVTPNITSFNASNAGTTVNFTVNVNDPRVFNTWVYGTVTLTNTSGDGRPDLHLPIAVFATPFMNAAAEAAMTSQERTITAERGFFDIDVPGMTALGDARFDVTPLFEPVITTQNIAVDPTNDTPYDSATGTYVRLVTVPAAPGKRIILSATTSAPNPDIDLYVGRDTDNDGKPDENEELCVSGNASSNESCEINLLGEASPITFWVMAQNWSGPGTSVRVETLAVVLDDSADTTQLTATGPGNIPHSTPFKLRVAWDDPTIVPGSVRVGYVTTRPSASAAPVYTRVRLVASGATEPGAFGLSPGVARPVTLPAGAAHERLYFDVPPGVTKMTLR</sequence>
<dbReference type="STRING" id="1121013.GCA_000426365_00229"/>
<proteinExistence type="inferred from homology"/>
<evidence type="ECO:0000256" key="1">
    <source>
        <dbReference type="ARBA" id="ARBA00011073"/>
    </source>
</evidence>
<reference evidence="11 12" key="1">
    <citation type="submission" date="2013-09" db="EMBL/GenBank/DDBJ databases">
        <title>Genome sequencing of Arenimonas composti.</title>
        <authorList>
            <person name="Chen F."/>
            <person name="Wang G."/>
        </authorList>
    </citation>
    <scope>NUCLEOTIDE SEQUENCE [LARGE SCALE GENOMIC DNA]</scope>
    <source>
        <strain evidence="11 12">TR7-09</strain>
    </source>
</reference>
<dbReference type="Pfam" id="PF05922">
    <property type="entry name" value="Inhibitor_I9"/>
    <property type="match status" value="1"/>
</dbReference>
<dbReference type="EMBL" id="AWXU01000059">
    <property type="protein sequence ID" value="KFN47933.1"/>
    <property type="molecule type" value="Genomic_DNA"/>
</dbReference>
<evidence type="ECO:0000256" key="5">
    <source>
        <dbReference type="PIRSR" id="PIRSR615500-1"/>
    </source>
</evidence>
<dbReference type="InterPro" id="IPR023827">
    <property type="entry name" value="Peptidase_S8_Asp-AS"/>
</dbReference>
<evidence type="ECO:0000256" key="8">
    <source>
        <dbReference type="SAM" id="MobiDB-lite"/>
    </source>
</evidence>
<feature type="domain" description="Inhibitor I9" evidence="10">
    <location>
        <begin position="111"/>
        <end position="152"/>
    </location>
</feature>
<dbReference type="InterPro" id="IPR015500">
    <property type="entry name" value="Peptidase_S8_subtilisin-rel"/>
</dbReference>
<dbReference type="PROSITE" id="PS51892">
    <property type="entry name" value="SUBTILASE"/>
    <property type="match status" value="1"/>
</dbReference>
<feature type="active site" description="Charge relay system" evidence="5 6">
    <location>
        <position position="433"/>
    </location>
</feature>
<evidence type="ECO:0000256" key="3">
    <source>
        <dbReference type="ARBA" id="ARBA00022801"/>
    </source>
</evidence>
<dbReference type="InterPro" id="IPR010259">
    <property type="entry name" value="S8pro/Inhibitor_I9"/>
</dbReference>
<keyword evidence="4 6" id="KW-0720">Serine protease</keyword>
<dbReference type="Gene3D" id="2.60.120.380">
    <property type="match status" value="1"/>
</dbReference>
<keyword evidence="12" id="KW-1185">Reference proteome</keyword>
<evidence type="ECO:0000313" key="12">
    <source>
        <dbReference type="Proteomes" id="UP000029391"/>
    </source>
</evidence>
<feature type="domain" description="Peptidase S8/S53" evidence="9">
    <location>
        <begin position="180"/>
        <end position="486"/>
    </location>
</feature>
<dbReference type="GO" id="GO:0006508">
    <property type="term" value="P:proteolysis"/>
    <property type="evidence" value="ECO:0007669"/>
    <property type="project" value="UniProtKB-KW"/>
</dbReference>
<keyword evidence="3 6" id="KW-0378">Hydrolase</keyword>
<evidence type="ECO:0000259" key="9">
    <source>
        <dbReference type="Pfam" id="PF00082"/>
    </source>
</evidence>
<gene>
    <name evidence="11" type="ORF">P873_14445</name>
</gene>
<accession>A0A091B5P5</accession>
<dbReference type="AlphaFoldDB" id="A0A091B5P5"/>
<evidence type="ECO:0000256" key="6">
    <source>
        <dbReference type="PROSITE-ProRule" id="PRU01240"/>
    </source>
</evidence>
<dbReference type="eggNOG" id="COG1404">
    <property type="taxonomic scope" value="Bacteria"/>
</dbReference>
<dbReference type="SUPFAM" id="SSF52743">
    <property type="entry name" value="Subtilisin-like"/>
    <property type="match status" value="1"/>
</dbReference>
<evidence type="ECO:0000313" key="11">
    <source>
        <dbReference type="EMBL" id="KFN47933.1"/>
    </source>
</evidence>
<feature type="active site" description="Charge relay system" evidence="5 6">
    <location>
        <position position="251"/>
    </location>
</feature>
<dbReference type="Proteomes" id="UP000029391">
    <property type="component" value="Unassembled WGS sequence"/>
</dbReference>
<dbReference type="PRINTS" id="PR00723">
    <property type="entry name" value="SUBTILISIN"/>
</dbReference>
<dbReference type="Gene3D" id="3.40.50.200">
    <property type="entry name" value="Peptidase S8/S53 domain"/>
    <property type="match status" value="1"/>
</dbReference>
<evidence type="ECO:0000256" key="2">
    <source>
        <dbReference type="ARBA" id="ARBA00022670"/>
    </source>
</evidence>
<feature type="active site" description="Charge relay system" evidence="5 6">
    <location>
        <position position="189"/>
    </location>
</feature>
<dbReference type="InterPro" id="IPR036852">
    <property type="entry name" value="Peptidase_S8/S53_dom_sf"/>
</dbReference>
<comment type="caution">
    <text evidence="11">The sequence shown here is derived from an EMBL/GenBank/DDBJ whole genome shotgun (WGS) entry which is preliminary data.</text>
</comment>
<dbReference type="PROSITE" id="PS00136">
    <property type="entry name" value="SUBTILASE_ASP"/>
    <property type="match status" value="1"/>
</dbReference>
<evidence type="ECO:0008006" key="13">
    <source>
        <dbReference type="Google" id="ProtNLM"/>
    </source>
</evidence>
<protein>
    <recommendedName>
        <fullName evidence="13">Peptidase S8/S53 domain-containing protein</fullName>
    </recommendedName>
</protein>
<dbReference type="InterPro" id="IPR045051">
    <property type="entry name" value="SBT"/>
</dbReference>
<dbReference type="Pfam" id="PF00082">
    <property type="entry name" value="Peptidase_S8"/>
    <property type="match status" value="1"/>
</dbReference>
<comment type="similarity">
    <text evidence="1 6 7">Belongs to the peptidase S8 family.</text>
</comment>
<evidence type="ECO:0000256" key="4">
    <source>
        <dbReference type="ARBA" id="ARBA00022825"/>
    </source>
</evidence>
<keyword evidence="2 6" id="KW-0645">Protease</keyword>
<name>A0A091B5P5_9GAMM</name>
<dbReference type="RefSeq" id="WP_043798329.1">
    <property type="nucleotide sequence ID" value="NZ_AWXU01000059.1"/>
</dbReference>
<organism evidence="11 12">
    <name type="scientific">Arenimonas composti TR7-09 = DSM 18010</name>
    <dbReference type="NCBI Taxonomy" id="1121013"/>
    <lineage>
        <taxon>Bacteria</taxon>
        <taxon>Pseudomonadati</taxon>
        <taxon>Pseudomonadota</taxon>
        <taxon>Gammaproteobacteria</taxon>
        <taxon>Lysobacterales</taxon>
        <taxon>Lysobacteraceae</taxon>
        <taxon>Arenimonas</taxon>
    </lineage>
</organism>
<feature type="region of interest" description="Disordered" evidence="8">
    <location>
        <begin position="243"/>
        <end position="262"/>
    </location>
</feature>
<dbReference type="InterPro" id="IPR023828">
    <property type="entry name" value="Peptidase_S8_Ser-AS"/>
</dbReference>
<dbReference type="GO" id="GO:0004252">
    <property type="term" value="F:serine-type endopeptidase activity"/>
    <property type="evidence" value="ECO:0007669"/>
    <property type="project" value="UniProtKB-UniRule"/>
</dbReference>
<dbReference type="PROSITE" id="PS00138">
    <property type="entry name" value="SUBTILASE_SER"/>
    <property type="match status" value="1"/>
</dbReference>
<evidence type="ECO:0000256" key="7">
    <source>
        <dbReference type="RuleBase" id="RU003355"/>
    </source>
</evidence>
<dbReference type="InterPro" id="IPR000209">
    <property type="entry name" value="Peptidase_S8/S53_dom"/>
</dbReference>
<dbReference type="PANTHER" id="PTHR10795">
    <property type="entry name" value="PROPROTEIN CONVERTASE SUBTILISIN/KEXIN"/>
    <property type="match status" value="1"/>
</dbReference>